<dbReference type="FunFam" id="3.40.50.300:FF:000010">
    <property type="entry name" value="Chaperone clpB 1, putative"/>
    <property type="match status" value="1"/>
</dbReference>
<evidence type="ECO:0000256" key="11">
    <source>
        <dbReference type="RuleBase" id="RU004432"/>
    </source>
</evidence>
<evidence type="ECO:0000313" key="15">
    <source>
        <dbReference type="EMBL" id="NEG70294.1"/>
    </source>
</evidence>
<dbReference type="Gene3D" id="1.10.1780.10">
    <property type="entry name" value="Clp, N-terminal domain"/>
    <property type="match status" value="1"/>
</dbReference>
<name>A0A6I5NG65_9BIFI</name>
<evidence type="ECO:0000256" key="1">
    <source>
        <dbReference type="ARBA" id="ARBA00004496"/>
    </source>
</evidence>
<dbReference type="InterPro" id="IPR001270">
    <property type="entry name" value="ClpA/B"/>
</dbReference>
<dbReference type="InterPro" id="IPR019489">
    <property type="entry name" value="Clp_ATPase_C"/>
</dbReference>
<dbReference type="InterPro" id="IPR003593">
    <property type="entry name" value="AAA+_ATPase"/>
</dbReference>
<dbReference type="InterPro" id="IPR028299">
    <property type="entry name" value="ClpA/B_CS2"/>
</dbReference>
<dbReference type="CDD" id="cd19499">
    <property type="entry name" value="RecA-like_ClpB_Hsp104-like"/>
    <property type="match status" value="1"/>
</dbReference>
<dbReference type="InterPro" id="IPR003959">
    <property type="entry name" value="ATPase_AAA_core"/>
</dbReference>
<dbReference type="PROSITE" id="PS51903">
    <property type="entry name" value="CLP_R"/>
    <property type="match status" value="1"/>
</dbReference>
<dbReference type="PRINTS" id="PR00300">
    <property type="entry name" value="CLPPROTEASEA"/>
</dbReference>
<keyword evidence="16" id="KW-1185">Reference proteome</keyword>
<comment type="similarity">
    <text evidence="2 11">Belongs to the ClpA/ClpB family.</text>
</comment>
<dbReference type="InterPro" id="IPR027417">
    <property type="entry name" value="P-loop_NTPase"/>
</dbReference>
<dbReference type="PROSITE" id="PS00871">
    <property type="entry name" value="CLPAB_2"/>
    <property type="match status" value="1"/>
</dbReference>
<feature type="domain" description="Clp R" evidence="14">
    <location>
        <begin position="1"/>
        <end position="147"/>
    </location>
</feature>
<keyword evidence="12" id="KW-0963">Cytoplasm</keyword>
<dbReference type="GO" id="GO:0005737">
    <property type="term" value="C:cytoplasm"/>
    <property type="evidence" value="ECO:0007669"/>
    <property type="project" value="UniProtKB-SubCell"/>
</dbReference>
<evidence type="ECO:0000256" key="8">
    <source>
        <dbReference type="ARBA" id="ARBA00023186"/>
    </source>
</evidence>
<dbReference type="AlphaFoldDB" id="A0A6I5NG65"/>
<dbReference type="FunFam" id="3.40.50.300:FF:000025">
    <property type="entry name" value="ATP-dependent Clp protease subunit"/>
    <property type="match status" value="1"/>
</dbReference>
<evidence type="ECO:0000256" key="2">
    <source>
        <dbReference type="ARBA" id="ARBA00008675"/>
    </source>
</evidence>
<dbReference type="FunFam" id="3.40.50.300:FF:000120">
    <property type="entry name" value="ATP-dependent chaperone ClpB"/>
    <property type="match status" value="1"/>
</dbReference>
<dbReference type="InterPro" id="IPR004176">
    <property type="entry name" value="Clp_R_N"/>
</dbReference>
<comment type="caution">
    <text evidence="15">The sequence shown here is derived from an EMBL/GenBank/DDBJ whole genome shotgun (WGS) entry which is preliminary data.</text>
</comment>
<dbReference type="Gene3D" id="3.40.50.300">
    <property type="entry name" value="P-loop containing nucleotide triphosphate hydrolases"/>
    <property type="match status" value="3"/>
</dbReference>
<dbReference type="GO" id="GO:0005524">
    <property type="term" value="F:ATP binding"/>
    <property type="evidence" value="ECO:0007669"/>
    <property type="project" value="UniProtKB-UniRule"/>
</dbReference>
<dbReference type="Pfam" id="PF00004">
    <property type="entry name" value="AAA"/>
    <property type="match status" value="1"/>
</dbReference>
<evidence type="ECO:0000256" key="9">
    <source>
        <dbReference type="ARBA" id="ARBA00026057"/>
    </source>
</evidence>
<comment type="function">
    <text evidence="12">Part of a stress-induced multi-chaperone system, it is involved in the recovery of the cell from heat-induced damage, in cooperation with DnaK, DnaJ and GrpE.</text>
</comment>
<dbReference type="InterPro" id="IPR050130">
    <property type="entry name" value="ClpA_ClpB"/>
</dbReference>
<dbReference type="CDD" id="cd00009">
    <property type="entry name" value="AAA"/>
    <property type="match status" value="1"/>
</dbReference>
<dbReference type="GO" id="GO:0016887">
    <property type="term" value="F:ATP hydrolysis activity"/>
    <property type="evidence" value="ECO:0007669"/>
    <property type="project" value="InterPro"/>
</dbReference>
<keyword evidence="8 11" id="KW-0143">Chaperone</keyword>
<evidence type="ECO:0000313" key="16">
    <source>
        <dbReference type="Proteomes" id="UP000469292"/>
    </source>
</evidence>
<dbReference type="SUPFAM" id="SSF52540">
    <property type="entry name" value="P-loop containing nucleoside triphosphate hydrolases"/>
    <property type="match status" value="2"/>
</dbReference>
<evidence type="ECO:0000256" key="3">
    <source>
        <dbReference type="ARBA" id="ARBA00022737"/>
    </source>
</evidence>
<dbReference type="InterPro" id="IPR017730">
    <property type="entry name" value="Chaperonin_ClpB"/>
</dbReference>
<dbReference type="GO" id="GO:0034605">
    <property type="term" value="P:cellular response to heat"/>
    <property type="evidence" value="ECO:0007669"/>
    <property type="project" value="TreeGrafter"/>
</dbReference>
<evidence type="ECO:0000259" key="14">
    <source>
        <dbReference type="PROSITE" id="PS51903"/>
    </source>
</evidence>
<evidence type="ECO:0000256" key="7">
    <source>
        <dbReference type="ARBA" id="ARBA00023054"/>
    </source>
</evidence>
<keyword evidence="5 11" id="KW-0067">ATP-binding</keyword>
<comment type="subcellular location">
    <subcellularLocation>
        <location evidence="1 12">Cytoplasm</location>
    </subcellularLocation>
</comment>
<dbReference type="Gene3D" id="1.10.8.60">
    <property type="match status" value="1"/>
</dbReference>
<dbReference type="PANTHER" id="PTHR11638">
    <property type="entry name" value="ATP-DEPENDENT CLP PROTEASE"/>
    <property type="match status" value="1"/>
</dbReference>
<dbReference type="Pfam" id="PF10431">
    <property type="entry name" value="ClpB_D2-small"/>
    <property type="match status" value="1"/>
</dbReference>
<accession>A0A6I5NG65</accession>
<keyword evidence="3 10" id="KW-0677">Repeat</keyword>
<proteinExistence type="inferred from homology"/>
<dbReference type="SMART" id="SM01086">
    <property type="entry name" value="ClpB_D2-small"/>
    <property type="match status" value="1"/>
</dbReference>
<feature type="coiled-coil region" evidence="12">
    <location>
        <begin position="399"/>
        <end position="528"/>
    </location>
</feature>
<evidence type="ECO:0000256" key="4">
    <source>
        <dbReference type="ARBA" id="ARBA00022741"/>
    </source>
</evidence>
<evidence type="ECO:0000256" key="6">
    <source>
        <dbReference type="ARBA" id="ARBA00023016"/>
    </source>
</evidence>
<evidence type="ECO:0000256" key="10">
    <source>
        <dbReference type="PROSITE-ProRule" id="PRU01251"/>
    </source>
</evidence>
<protein>
    <recommendedName>
        <fullName evidence="12">Chaperone protein ClpB</fullName>
    </recommendedName>
</protein>
<dbReference type="GO" id="GO:0042026">
    <property type="term" value="P:protein refolding"/>
    <property type="evidence" value="ECO:0007669"/>
    <property type="project" value="UniProtKB-UniRule"/>
</dbReference>
<keyword evidence="4 11" id="KW-0547">Nucleotide-binding</keyword>
<dbReference type="Pfam" id="PF07724">
    <property type="entry name" value="AAA_2"/>
    <property type="match status" value="1"/>
</dbReference>
<comment type="subunit">
    <text evidence="12">Homohexamer; The oligomerization is ATP-dependent.</text>
</comment>
<organism evidence="15 16">
    <name type="scientific">Bifidobacterium choloepi</name>
    <dbReference type="NCBI Taxonomy" id="2614131"/>
    <lineage>
        <taxon>Bacteria</taxon>
        <taxon>Bacillati</taxon>
        <taxon>Actinomycetota</taxon>
        <taxon>Actinomycetes</taxon>
        <taxon>Bifidobacteriales</taxon>
        <taxon>Bifidobacteriaceae</taxon>
        <taxon>Bifidobacterium</taxon>
    </lineage>
</organism>
<dbReference type="EMBL" id="VYSG01000003">
    <property type="protein sequence ID" value="NEG70294.1"/>
    <property type="molecule type" value="Genomic_DNA"/>
</dbReference>
<gene>
    <name evidence="12 15" type="primary">clpB</name>
    <name evidence="15" type="ORF">F6S87_06755</name>
</gene>
<dbReference type="NCBIfam" id="TIGR03346">
    <property type="entry name" value="chaperone_ClpB"/>
    <property type="match status" value="1"/>
</dbReference>
<reference evidence="15 16" key="1">
    <citation type="submission" date="2019-09" db="EMBL/GenBank/DDBJ databases">
        <title>Phylogenetic characterization of a novel taxon of the genus Bifidobacterium: Bifidobacterium choloepi sp. nov.</title>
        <authorList>
            <person name="Modesto M."/>
            <person name="Satti M."/>
        </authorList>
    </citation>
    <scope>NUCLEOTIDE SEQUENCE [LARGE SCALE GENOMIC DNA]</scope>
    <source>
        <strain evidence="15 16">BRDM6</strain>
    </source>
</reference>
<evidence type="ECO:0000256" key="13">
    <source>
        <dbReference type="SAM" id="MobiDB-lite"/>
    </source>
</evidence>
<feature type="compositionally biased region" description="Basic and acidic residues" evidence="13">
    <location>
        <begin position="903"/>
        <end position="917"/>
    </location>
</feature>
<dbReference type="Proteomes" id="UP000469292">
    <property type="component" value="Unassembled WGS sequence"/>
</dbReference>
<dbReference type="InterPro" id="IPR018368">
    <property type="entry name" value="ClpA/B_CS1"/>
</dbReference>
<keyword evidence="7 12" id="KW-0175">Coiled coil</keyword>
<evidence type="ECO:0000256" key="12">
    <source>
        <dbReference type="RuleBase" id="RU362034"/>
    </source>
</evidence>
<evidence type="ECO:0000256" key="5">
    <source>
        <dbReference type="ARBA" id="ARBA00022840"/>
    </source>
</evidence>
<dbReference type="SUPFAM" id="SSF81923">
    <property type="entry name" value="Double Clp-N motif"/>
    <property type="match status" value="1"/>
</dbReference>
<dbReference type="SMART" id="SM00382">
    <property type="entry name" value="AAA"/>
    <property type="match status" value="2"/>
</dbReference>
<dbReference type="PROSITE" id="PS00870">
    <property type="entry name" value="CLPAB_1"/>
    <property type="match status" value="1"/>
</dbReference>
<dbReference type="InterPro" id="IPR041546">
    <property type="entry name" value="ClpA/ClpB_AAA_lid"/>
</dbReference>
<feature type="region of interest" description="Disordered" evidence="13">
    <location>
        <begin position="874"/>
        <end position="925"/>
    </location>
</feature>
<dbReference type="Pfam" id="PF02861">
    <property type="entry name" value="Clp_N"/>
    <property type="match status" value="1"/>
</dbReference>
<dbReference type="PANTHER" id="PTHR11638:SF18">
    <property type="entry name" value="HEAT SHOCK PROTEIN 104"/>
    <property type="match status" value="1"/>
</dbReference>
<dbReference type="FunFam" id="1.10.8.60:FF:000017">
    <property type="entry name" value="ATP-dependent chaperone ClpB"/>
    <property type="match status" value="1"/>
</dbReference>
<dbReference type="RefSeq" id="WP_163227901.1">
    <property type="nucleotide sequence ID" value="NZ_VYSG01000003.1"/>
</dbReference>
<dbReference type="InterPro" id="IPR036628">
    <property type="entry name" value="Clp_N_dom_sf"/>
</dbReference>
<comment type="subunit">
    <text evidence="9">Homohexamer. The oligomerization is ATP-dependent.</text>
</comment>
<sequence>MEQKYTTMAQEALGDAIQSAAAAGNPQVDTLHLLDALMRQENSIVNPLIEAAGGSRQMIGAAVRKALVDLPSASGSSTAQPQASRQLTAVLSQASDDMKTMGDEYISCELLLLAIAQAMPNRAGEILQQYNVTPEAIDKAIPQLRGGAKVTSPDAEGSYKALEKYSTDLTARAKEGKLDPVIGRDQEIRRVIQILSRRTKNNPVLIGEPGVGKTAVVEGLAQRIVAGDVPSTLQNKKLISLDLGAMVAGSKYRGEFEERLKSVLDEIKKSDGQIITFIDEIHTVVGAGAAEGSMDAGNMLKPMLARGELRLIGASTLDEYRENIEKDPALERRFQQVYVGEPSVEDTIAILRGLKERYEAHHKVTIGDDALVAAATLSNRYITGRQLPDKAIDLVDEAAAHLRMELDSQPEELDELERKVTRLEMEEMQLSKETDDPSSQERLKKLREDLANTKEKLAGLKARWDAEKAGHNKVGDLRAQLDEKRVEADKATREGDLAKASRILYGEIPAIQKELAAAENEADAEAELAHKNDPMVPDHVDADSVAEIVSEWTGVPVGRLMQGENEKLLHMEEFLGDRVIGQAEAVQAVSDAVRRSRAGISDPNRPTGSFLFLGPTGVGKTELAKALADFLFDDEKAMVRIDMSEYMEKSSVSRLIGAAPGYVGYEEGGQLTEAVRRRPYSVVLFDEVEKANPEVFDILLQVLDDGRLTDGQGRTVDFKNTILIMTSNLGSQFLINPDMSEDDKKKAVMTAVHGNFKPEFINRLDELVIFHPLTRQELGKIVDLQVKQVAARLTDRRITLDVTEAARDWLADTGYDPAYGARPLRRLVQTEVGDQLARMLLAGQIANGKTVLVDHTGGEHLELKVYDYNPEYKDTNPDDSQIEVNVMEDPMTGKPEQGITPTEFKDEKDRSDRHTPKGTEQSTGE</sequence>
<dbReference type="Pfam" id="PF17871">
    <property type="entry name" value="AAA_lid_9"/>
    <property type="match status" value="1"/>
</dbReference>
<keyword evidence="6 12" id="KW-0346">Stress response</keyword>